<dbReference type="InterPro" id="IPR050364">
    <property type="entry name" value="Cytochrome_P450_fung"/>
</dbReference>
<dbReference type="PROSITE" id="PS00086">
    <property type="entry name" value="CYTOCHROME_P450"/>
    <property type="match status" value="1"/>
</dbReference>
<keyword evidence="8 10" id="KW-0503">Monooxygenase</keyword>
<dbReference type="PRINTS" id="PR00385">
    <property type="entry name" value="P450"/>
</dbReference>
<evidence type="ECO:0008006" key="13">
    <source>
        <dbReference type="Google" id="ProtNLM"/>
    </source>
</evidence>
<dbReference type="GO" id="GO:0020037">
    <property type="term" value="F:heme binding"/>
    <property type="evidence" value="ECO:0007669"/>
    <property type="project" value="InterPro"/>
</dbReference>
<name>A0A0C3QB35_9AGAM</name>
<dbReference type="Proteomes" id="UP000054248">
    <property type="component" value="Unassembled WGS sequence"/>
</dbReference>
<dbReference type="InterPro" id="IPR002401">
    <property type="entry name" value="Cyt_P450_E_grp-I"/>
</dbReference>
<reference evidence="12" key="2">
    <citation type="submission" date="2015-01" db="EMBL/GenBank/DDBJ databases">
        <title>Evolutionary Origins and Diversification of the Mycorrhizal Mutualists.</title>
        <authorList>
            <consortium name="DOE Joint Genome Institute"/>
            <consortium name="Mycorrhizal Genomics Consortium"/>
            <person name="Kohler A."/>
            <person name="Kuo A."/>
            <person name="Nagy L.G."/>
            <person name="Floudas D."/>
            <person name="Copeland A."/>
            <person name="Barry K.W."/>
            <person name="Cichocki N."/>
            <person name="Veneault-Fourrey C."/>
            <person name="LaButti K."/>
            <person name="Lindquist E.A."/>
            <person name="Lipzen A."/>
            <person name="Lundell T."/>
            <person name="Morin E."/>
            <person name="Murat C."/>
            <person name="Riley R."/>
            <person name="Ohm R."/>
            <person name="Sun H."/>
            <person name="Tunlid A."/>
            <person name="Henrissat B."/>
            <person name="Grigoriev I.V."/>
            <person name="Hibbett D.S."/>
            <person name="Martin F."/>
        </authorList>
    </citation>
    <scope>NUCLEOTIDE SEQUENCE [LARGE SCALE GENOMIC DNA]</scope>
    <source>
        <strain evidence="12">MUT 4182</strain>
    </source>
</reference>
<evidence type="ECO:0000256" key="2">
    <source>
        <dbReference type="ARBA" id="ARBA00005179"/>
    </source>
</evidence>
<evidence type="ECO:0000256" key="9">
    <source>
        <dbReference type="PIRSR" id="PIRSR602401-1"/>
    </source>
</evidence>
<comment type="similarity">
    <text evidence="3 10">Belongs to the cytochrome P450 family.</text>
</comment>
<evidence type="ECO:0000256" key="6">
    <source>
        <dbReference type="ARBA" id="ARBA00023002"/>
    </source>
</evidence>
<evidence type="ECO:0000313" key="12">
    <source>
        <dbReference type="Proteomes" id="UP000054248"/>
    </source>
</evidence>
<reference evidence="11 12" key="1">
    <citation type="submission" date="2014-04" db="EMBL/GenBank/DDBJ databases">
        <authorList>
            <consortium name="DOE Joint Genome Institute"/>
            <person name="Kuo A."/>
            <person name="Girlanda M."/>
            <person name="Perotto S."/>
            <person name="Kohler A."/>
            <person name="Nagy L.G."/>
            <person name="Floudas D."/>
            <person name="Copeland A."/>
            <person name="Barry K.W."/>
            <person name="Cichocki N."/>
            <person name="Veneault-Fourrey C."/>
            <person name="LaButti K."/>
            <person name="Lindquist E.A."/>
            <person name="Lipzen A."/>
            <person name="Lundell T."/>
            <person name="Morin E."/>
            <person name="Murat C."/>
            <person name="Sun H."/>
            <person name="Tunlid A."/>
            <person name="Henrissat B."/>
            <person name="Grigoriev I.V."/>
            <person name="Hibbett D.S."/>
            <person name="Martin F."/>
            <person name="Nordberg H.P."/>
            <person name="Cantor M.N."/>
            <person name="Hua S.X."/>
        </authorList>
    </citation>
    <scope>NUCLEOTIDE SEQUENCE [LARGE SCALE GENOMIC DNA]</scope>
    <source>
        <strain evidence="11 12">MUT 4182</strain>
    </source>
</reference>
<comment type="cofactor">
    <cofactor evidence="1 9">
        <name>heme</name>
        <dbReference type="ChEBI" id="CHEBI:30413"/>
    </cofactor>
</comment>
<evidence type="ECO:0000256" key="5">
    <source>
        <dbReference type="ARBA" id="ARBA00022723"/>
    </source>
</evidence>
<dbReference type="OrthoDB" id="2789670at2759"/>
<dbReference type="EMBL" id="KN823006">
    <property type="protein sequence ID" value="KIO27630.1"/>
    <property type="molecule type" value="Genomic_DNA"/>
</dbReference>
<dbReference type="InterPro" id="IPR001128">
    <property type="entry name" value="Cyt_P450"/>
</dbReference>
<organism evidence="11 12">
    <name type="scientific">Tulasnella calospora MUT 4182</name>
    <dbReference type="NCBI Taxonomy" id="1051891"/>
    <lineage>
        <taxon>Eukaryota</taxon>
        <taxon>Fungi</taxon>
        <taxon>Dikarya</taxon>
        <taxon>Basidiomycota</taxon>
        <taxon>Agaricomycotina</taxon>
        <taxon>Agaricomycetes</taxon>
        <taxon>Cantharellales</taxon>
        <taxon>Tulasnellaceae</taxon>
        <taxon>Tulasnella</taxon>
    </lineage>
</organism>
<evidence type="ECO:0000256" key="7">
    <source>
        <dbReference type="ARBA" id="ARBA00023004"/>
    </source>
</evidence>
<dbReference type="Gene3D" id="1.10.630.10">
    <property type="entry name" value="Cytochrome P450"/>
    <property type="match status" value="1"/>
</dbReference>
<feature type="binding site" description="axial binding residue" evidence="9">
    <location>
        <position position="210"/>
    </location>
    <ligand>
        <name>heme</name>
        <dbReference type="ChEBI" id="CHEBI:30413"/>
    </ligand>
    <ligandPart>
        <name>Fe</name>
        <dbReference type="ChEBI" id="CHEBI:18248"/>
    </ligandPart>
</feature>
<accession>A0A0C3QB35</accession>
<keyword evidence="5 9" id="KW-0479">Metal-binding</keyword>
<dbReference type="InterPro" id="IPR036396">
    <property type="entry name" value="Cyt_P450_sf"/>
</dbReference>
<dbReference type="GO" id="GO:0005506">
    <property type="term" value="F:iron ion binding"/>
    <property type="evidence" value="ECO:0007669"/>
    <property type="project" value="InterPro"/>
</dbReference>
<keyword evidence="4 9" id="KW-0349">Heme</keyword>
<dbReference type="GO" id="GO:0004497">
    <property type="term" value="F:monooxygenase activity"/>
    <property type="evidence" value="ECO:0007669"/>
    <property type="project" value="UniProtKB-KW"/>
</dbReference>
<evidence type="ECO:0000256" key="1">
    <source>
        <dbReference type="ARBA" id="ARBA00001971"/>
    </source>
</evidence>
<dbReference type="STRING" id="1051891.A0A0C3QB35"/>
<keyword evidence="7 9" id="KW-0408">Iron</keyword>
<dbReference type="Pfam" id="PF00067">
    <property type="entry name" value="p450"/>
    <property type="match status" value="1"/>
</dbReference>
<gene>
    <name evidence="11" type="ORF">M407DRAFT_23195</name>
</gene>
<dbReference type="GO" id="GO:0016705">
    <property type="term" value="F:oxidoreductase activity, acting on paired donors, with incorporation or reduction of molecular oxygen"/>
    <property type="evidence" value="ECO:0007669"/>
    <property type="project" value="InterPro"/>
</dbReference>
<evidence type="ECO:0000256" key="10">
    <source>
        <dbReference type="RuleBase" id="RU000461"/>
    </source>
</evidence>
<protein>
    <recommendedName>
        <fullName evidence="13">Cytochrome P450</fullName>
    </recommendedName>
</protein>
<dbReference type="SUPFAM" id="SSF48264">
    <property type="entry name" value="Cytochrome P450"/>
    <property type="match status" value="1"/>
</dbReference>
<dbReference type="PANTHER" id="PTHR46300">
    <property type="entry name" value="P450, PUTATIVE (EUROFUNG)-RELATED-RELATED"/>
    <property type="match status" value="1"/>
</dbReference>
<dbReference type="PANTHER" id="PTHR46300:SF7">
    <property type="entry name" value="P450, PUTATIVE (EUROFUNG)-RELATED"/>
    <property type="match status" value="1"/>
</dbReference>
<dbReference type="HOGENOM" id="CLU_001570_2_0_1"/>
<keyword evidence="6 10" id="KW-0560">Oxidoreductase</keyword>
<sequence>MKFKRDAVRWKKEIDELENSVFESIKENMMTQKCDIHSCSRKCKRSIRSMGHDAQQQYDDEMSLAHAGLQIFFGGLESTEATMQSLFRSMILFPAVQEKTQAEIDKVIGPDYFPTFKDQPDMPFLHAVILEALRWCPVATFGLPHVSIKDDVYEGYFIPRGTTVLANAWGFSRNPKYYTNPTVFDPERYLKESPELDPGEYVFGYGRRLCPGKDLTFQEVWILAASVLWAFNLVGVEDEPASVEDVDRFTFGGQPSQTFQMPIRPQAQRLKE</sequence>
<comment type="pathway">
    <text evidence="2">Secondary metabolite biosynthesis.</text>
</comment>
<dbReference type="PRINTS" id="PR00463">
    <property type="entry name" value="EP450I"/>
</dbReference>
<evidence type="ECO:0000256" key="4">
    <source>
        <dbReference type="ARBA" id="ARBA00022617"/>
    </source>
</evidence>
<proteinExistence type="inferred from homology"/>
<evidence type="ECO:0000256" key="3">
    <source>
        <dbReference type="ARBA" id="ARBA00010617"/>
    </source>
</evidence>
<dbReference type="InterPro" id="IPR017972">
    <property type="entry name" value="Cyt_P450_CS"/>
</dbReference>
<evidence type="ECO:0000256" key="8">
    <source>
        <dbReference type="ARBA" id="ARBA00023033"/>
    </source>
</evidence>
<dbReference type="AlphaFoldDB" id="A0A0C3QB35"/>
<evidence type="ECO:0000313" key="11">
    <source>
        <dbReference type="EMBL" id="KIO27630.1"/>
    </source>
</evidence>
<keyword evidence="12" id="KW-1185">Reference proteome</keyword>